<dbReference type="Proteomes" id="UP001187192">
    <property type="component" value="Unassembled WGS sequence"/>
</dbReference>
<name>A0AA88D7P2_FICCA</name>
<accession>A0AA88D7P2</accession>
<gene>
    <name evidence="2" type="ORF">TIFTF001_016786</name>
</gene>
<keyword evidence="3" id="KW-1185">Reference proteome</keyword>
<dbReference type="EMBL" id="BTGU01000026">
    <property type="protein sequence ID" value="GMN47605.1"/>
    <property type="molecule type" value="Genomic_DNA"/>
</dbReference>
<protein>
    <submittedName>
        <fullName evidence="2">Uncharacterized protein</fullName>
    </submittedName>
</protein>
<feature type="signal peptide" evidence="1">
    <location>
        <begin position="1"/>
        <end position="27"/>
    </location>
</feature>
<comment type="caution">
    <text evidence="2">The sequence shown here is derived from an EMBL/GenBank/DDBJ whole genome shotgun (WGS) entry which is preliminary data.</text>
</comment>
<proteinExistence type="predicted"/>
<sequence length="49" mass="5455">MRSIKSGLHTVELSWWVSLLSLLKGLGLRSDEAGFPFAYSDDIPHEGHT</sequence>
<dbReference type="AlphaFoldDB" id="A0AA88D7P2"/>
<evidence type="ECO:0000313" key="3">
    <source>
        <dbReference type="Proteomes" id="UP001187192"/>
    </source>
</evidence>
<reference evidence="2" key="1">
    <citation type="submission" date="2023-07" db="EMBL/GenBank/DDBJ databases">
        <title>draft genome sequence of fig (Ficus carica).</title>
        <authorList>
            <person name="Takahashi T."/>
            <person name="Nishimura K."/>
        </authorList>
    </citation>
    <scope>NUCLEOTIDE SEQUENCE</scope>
</reference>
<evidence type="ECO:0000313" key="2">
    <source>
        <dbReference type="EMBL" id="GMN47605.1"/>
    </source>
</evidence>
<keyword evidence="1" id="KW-0732">Signal</keyword>
<organism evidence="2 3">
    <name type="scientific">Ficus carica</name>
    <name type="common">Common fig</name>
    <dbReference type="NCBI Taxonomy" id="3494"/>
    <lineage>
        <taxon>Eukaryota</taxon>
        <taxon>Viridiplantae</taxon>
        <taxon>Streptophyta</taxon>
        <taxon>Embryophyta</taxon>
        <taxon>Tracheophyta</taxon>
        <taxon>Spermatophyta</taxon>
        <taxon>Magnoliopsida</taxon>
        <taxon>eudicotyledons</taxon>
        <taxon>Gunneridae</taxon>
        <taxon>Pentapetalae</taxon>
        <taxon>rosids</taxon>
        <taxon>fabids</taxon>
        <taxon>Rosales</taxon>
        <taxon>Moraceae</taxon>
        <taxon>Ficeae</taxon>
        <taxon>Ficus</taxon>
    </lineage>
</organism>
<feature type="chain" id="PRO_5041662233" evidence="1">
    <location>
        <begin position="28"/>
        <end position="49"/>
    </location>
</feature>
<evidence type="ECO:0000256" key="1">
    <source>
        <dbReference type="SAM" id="SignalP"/>
    </source>
</evidence>